<evidence type="ECO:0000256" key="1">
    <source>
        <dbReference type="SAM" id="MobiDB-lite"/>
    </source>
</evidence>
<feature type="compositionally biased region" description="Low complexity" evidence="1">
    <location>
        <begin position="68"/>
        <end position="83"/>
    </location>
</feature>
<reference evidence="2 3" key="1">
    <citation type="submission" date="2012-10" db="EMBL/GenBank/DDBJ databases">
        <title>Genome sequencing and analysis of entomopathogenic fungi Beauveria bassiana D1-5.</title>
        <authorList>
            <person name="Li Q."/>
            <person name="Wang L."/>
            <person name="Zhang Z."/>
            <person name="Wang Q."/>
            <person name="Ren J."/>
            <person name="Wang M."/>
            <person name="Xu W."/>
            <person name="Wang J."/>
            <person name="Lu Y."/>
            <person name="Du Q."/>
            <person name="Sun Z."/>
        </authorList>
    </citation>
    <scope>NUCLEOTIDE SEQUENCE [LARGE SCALE GENOMIC DNA]</scope>
    <source>
        <strain evidence="2 3">D1-5</strain>
    </source>
</reference>
<proteinExistence type="predicted"/>
<dbReference type="OrthoDB" id="5334391at2759"/>
<dbReference type="EMBL" id="ANFO01000179">
    <property type="protein sequence ID" value="KGQ11767.1"/>
    <property type="molecule type" value="Genomic_DNA"/>
</dbReference>
<organism evidence="2 3">
    <name type="scientific">Beauveria bassiana D1-5</name>
    <dbReference type="NCBI Taxonomy" id="1245745"/>
    <lineage>
        <taxon>Eukaryota</taxon>
        <taxon>Fungi</taxon>
        <taxon>Dikarya</taxon>
        <taxon>Ascomycota</taxon>
        <taxon>Pezizomycotina</taxon>
        <taxon>Sordariomycetes</taxon>
        <taxon>Hypocreomycetidae</taxon>
        <taxon>Hypocreales</taxon>
        <taxon>Cordycipitaceae</taxon>
        <taxon>Beauveria</taxon>
    </lineage>
</organism>
<dbReference type="eggNOG" id="ENOG502SFSP">
    <property type="taxonomic scope" value="Eukaryota"/>
</dbReference>
<accession>A0A0A2VZI2</accession>
<feature type="compositionally biased region" description="Basic and acidic residues" evidence="1">
    <location>
        <begin position="96"/>
        <end position="105"/>
    </location>
</feature>
<evidence type="ECO:0000313" key="3">
    <source>
        <dbReference type="Proteomes" id="UP000030106"/>
    </source>
</evidence>
<gene>
    <name evidence="2" type="ORF">BBAD15_g2499</name>
</gene>
<protein>
    <submittedName>
        <fullName evidence="2">Uncharacterized protein</fullName>
    </submittedName>
</protein>
<sequence length="164" mass="18413">METWAGRCPCWRHDDFPYLTVCEANDAAAGVRFSARHCFMLETLSVHIKPRLRIHGVARPAEPRPRRASSSSSSTTTSKASRSNLVKQAHSSSAASREERRRGDADEPIDEESDDMSDWSAAMTREVQFEDDAWSKLLNAGYICGDERWLVGQNSHGSITIMHF</sequence>
<feature type="region of interest" description="Disordered" evidence="1">
    <location>
        <begin position="56"/>
        <end position="118"/>
    </location>
</feature>
<dbReference type="AlphaFoldDB" id="A0A0A2VZI2"/>
<dbReference type="HOGENOM" id="CLU_1618710_0_0_1"/>
<evidence type="ECO:0000313" key="2">
    <source>
        <dbReference type="EMBL" id="KGQ11767.1"/>
    </source>
</evidence>
<name>A0A0A2VZI2_BEABA</name>
<dbReference type="Proteomes" id="UP000030106">
    <property type="component" value="Unassembled WGS sequence"/>
</dbReference>
<feature type="compositionally biased region" description="Acidic residues" evidence="1">
    <location>
        <begin position="106"/>
        <end position="117"/>
    </location>
</feature>
<comment type="caution">
    <text evidence="2">The sequence shown here is derived from an EMBL/GenBank/DDBJ whole genome shotgun (WGS) entry which is preliminary data.</text>
</comment>